<accession>A0A0F9BDH6</accession>
<keyword evidence="1" id="KW-0472">Membrane</keyword>
<keyword evidence="1" id="KW-0812">Transmembrane</keyword>
<evidence type="ECO:0000256" key="1">
    <source>
        <dbReference type="SAM" id="Phobius"/>
    </source>
</evidence>
<organism evidence="2">
    <name type="scientific">marine sediment metagenome</name>
    <dbReference type="NCBI Taxonomy" id="412755"/>
    <lineage>
        <taxon>unclassified sequences</taxon>
        <taxon>metagenomes</taxon>
        <taxon>ecological metagenomes</taxon>
    </lineage>
</organism>
<dbReference type="AlphaFoldDB" id="A0A0F9BDH6"/>
<sequence>LNIVFYYLWVRGAMLSFIGLTWALSSNAFLVMGDMPYTPIDALNLAPKGVLGSKINTTEHAFLLHVGDIKSGAEPCTNELLTKNKQLLSALTTQPFIYTPGDNEWTDCDRANLTPRYDELERLVFLKSLMYDRAYLEKAKQLEQFKRQASMAENARWQFAGVEFITLHIAGTHNGRRQILHSDKQLAYQQADARDANNLQWLAQANPTAKGYVIAFQADIYTHQTDQPACSAALQQACDGFKVYRDAIREFASTVKKPVLVIHGDTGPYCQQSLANNLTRLNVPGDYMVSDIAKVALAQQNATVTWQISSLKSGKPLEQQCR</sequence>
<dbReference type="InterPro" id="IPR029052">
    <property type="entry name" value="Metallo-depent_PP-like"/>
</dbReference>
<protein>
    <recommendedName>
        <fullName evidence="3">Calcineurin-like phosphoesterase domain-containing protein</fullName>
    </recommendedName>
</protein>
<reference evidence="2" key="1">
    <citation type="journal article" date="2015" name="Nature">
        <title>Complex archaea that bridge the gap between prokaryotes and eukaryotes.</title>
        <authorList>
            <person name="Spang A."/>
            <person name="Saw J.H."/>
            <person name="Jorgensen S.L."/>
            <person name="Zaremba-Niedzwiedzka K."/>
            <person name="Martijn J."/>
            <person name="Lind A.E."/>
            <person name="van Eijk R."/>
            <person name="Schleper C."/>
            <person name="Guy L."/>
            <person name="Ettema T.J."/>
        </authorList>
    </citation>
    <scope>NUCLEOTIDE SEQUENCE</scope>
</reference>
<name>A0A0F9BDH6_9ZZZZ</name>
<feature type="transmembrane region" description="Helical" evidence="1">
    <location>
        <begin position="6"/>
        <end position="25"/>
    </location>
</feature>
<keyword evidence="1" id="KW-1133">Transmembrane helix</keyword>
<evidence type="ECO:0008006" key="3">
    <source>
        <dbReference type="Google" id="ProtNLM"/>
    </source>
</evidence>
<comment type="caution">
    <text evidence="2">The sequence shown here is derived from an EMBL/GenBank/DDBJ whole genome shotgun (WGS) entry which is preliminary data.</text>
</comment>
<gene>
    <name evidence="2" type="ORF">LCGC14_2462330</name>
</gene>
<evidence type="ECO:0000313" key="2">
    <source>
        <dbReference type="EMBL" id="KKL19750.1"/>
    </source>
</evidence>
<dbReference type="EMBL" id="LAZR01038364">
    <property type="protein sequence ID" value="KKL19750.1"/>
    <property type="molecule type" value="Genomic_DNA"/>
</dbReference>
<feature type="non-terminal residue" evidence="2">
    <location>
        <position position="1"/>
    </location>
</feature>
<proteinExistence type="predicted"/>
<dbReference type="SUPFAM" id="SSF56300">
    <property type="entry name" value="Metallo-dependent phosphatases"/>
    <property type="match status" value="1"/>
</dbReference>